<dbReference type="EMBL" id="JASCZI010153192">
    <property type="protein sequence ID" value="MED6177147.1"/>
    <property type="molecule type" value="Genomic_DNA"/>
</dbReference>
<evidence type="ECO:0000313" key="2">
    <source>
        <dbReference type="EMBL" id="MED6177147.1"/>
    </source>
</evidence>
<sequence>MTATRSPRGCGEDGDGVDAAESDAGTTVRGRRRSSDCNSRGCCGERRRRQLTTVLRRAMATATHEGLKPATATATHEVALTAAWG</sequence>
<keyword evidence="3" id="KW-1185">Reference proteome</keyword>
<gene>
    <name evidence="2" type="ORF">PIB30_095192</name>
</gene>
<evidence type="ECO:0000256" key="1">
    <source>
        <dbReference type="SAM" id="MobiDB-lite"/>
    </source>
</evidence>
<accession>A0ABU6VW03</accession>
<proteinExistence type="predicted"/>
<comment type="caution">
    <text evidence="2">The sequence shown here is derived from an EMBL/GenBank/DDBJ whole genome shotgun (WGS) entry which is preliminary data.</text>
</comment>
<feature type="region of interest" description="Disordered" evidence="1">
    <location>
        <begin position="1"/>
        <end position="42"/>
    </location>
</feature>
<feature type="non-terminal residue" evidence="2">
    <location>
        <position position="85"/>
    </location>
</feature>
<reference evidence="2 3" key="1">
    <citation type="journal article" date="2023" name="Plants (Basel)">
        <title>Bridging the Gap: Combining Genomics and Transcriptomics Approaches to Understand Stylosanthes scabra, an Orphan Legume from the Brazilian Caatinga.</title>
        <authorList>
            <person name="Ferreira-Neto J.R.C."/>
            <person name="da Silva M.D."/>
            <person name="Binneck E."/>
            <person name="de Melo N.F."/>
            <person name="da Silva R.H."/>
            <person name="de Melo A.L.T.M."/>
            <person name="Pandolfi V."/>
            <person name="Bustamante F.O."/>
            <person name="Brasileiro-Vidal A.C."/>
            <person name="Benko-Iseppon A.M."/>
        </authorList>
    </citation>
    <scope>NUCLEOTIDE SEQUENCE [LARGE SCALE GENOMIC DNA]</scope>
    <source>
        <tissue evidence="2">Leaves</tissue>
    </source>
</reference>
<protein>
    <submittedName>
        <fullName evidence="2">Uncharacterized protein</fullName>
    </submittedName>
</protein>
<organism evidence="2 3">
    <name type="scientific">Stylosanthes scabra</name>
    <dbReference type="NCBI Taxonomy" id="79078"/>
    <lineage>
        <taxon>Eukaryota</taxon>
        <taxon>Viridiplantae</taxon>
        <taxon>Streptophyta</taxon>
        <taxon>Embryophyta</taxon>
        <taxon>Tracheophyta</taxon>
        <taxon>Spermatophyta</taxon>
        <taxon>Magnoliopsida</taxon>
        <taxon>eudicotyledons</taxon>
        <taxon>Gunneridae</taxon>
        <taxon>Pentapetalae</taxon>
        <taxon>rosids</taxon>
        <taxon>fabids</taxon>
        <taxon>Fabales</taxon>
        <taxon>Fabaceae</taxon>
        <taxon>Papilionoideae</taxon>
        <taxon>50 kb inversion clade</taxon>
        <taxon>dalbergioids sensu lato</taxon>
        <taxon>Dalbergieae</taxon>
        <taxon>Pterocarpus clade</taxon>
        <taxon>Stylosanthes</taxon>
    </lineage>
</organism>
<evidence type="ECO:0000313" key="3">
    <source>
        <dbReference type="Proteomes" id="UP001341840"/>
    </source>
</evidence>
<name>A0ABU6VW03_9FABA</name>
<dbReference type="Proteomes" id="UP001341840">
    <property type="component" value="Unassembled WGS sequence"/>
</dbReference>
<feature type="compositionally biased region" description="Acidic residues" evidence="1">
    <location>
        <begin position="12"/>
        <end position="21"/>
    </location>
</feature>